<organism evidence="1 2">
    <name type="scientific">Adineta steineri</name>
    <dbReference type="NCBI Taxonomy" id="433720"/>
    <lineage>
        <taxon>Eukaryota</taxon>
        <taxon>Metazoa</taxon>
        <taxon>Spiralia</taxon>
        <taxon>Gnathifera</taxon>
        <taxon>Rotifera</taxon>
        <taxon>Eurotatoria</taxon>
        <taxon>Bdelloidea</taxon>
        <taxon>Adinetida</taxon>
        <taxon>Adinetidae</taxon>
        <taxon>Adineta</taxon>
    </lineage>
</organism>
<feature type="non-terminal residue" evidence="1">
    <location>
        <position position="1"/>
    </location>
</feature>
<name>A0A820EN03_9BILA</name>
<accession>A0A820EN03</accession>
<dbReference type="Proteomes" id="UP000663881">
    <property type="component" value="Unassembled WGS sequence"/>
</dbReference>
<reference evidence="1" key="1">
    <citation type="submission" date="2021-02" db="EMBL/GenBank/DDBJ databases">
        <authorList>
            <person name="Nowell W R."/>
        </authorList>
    </citation>
    <scope>NUCLEOTIDE SEQUENCE</scope>
</reference>
<protein>
    <submittedName>
        <fullName evidence="1">Uncharacterized protein</fullName>
    </submittedName>
</protein>
<dbReference type="EMBL" id="CAJOAY010012220">
    <property type="protein sequence ID" value="CAF4248617.1"/>
    <property type="molecule type" value="Genomic_DNA"/>
</dbReference>
<proteinExistence type="predicted"/>
<evidence type="ECO:0000313" key="1">
    <source>
        <dbReference type="EMBL" id="CAF4248617.1"/>
    </source>
</evidence>
<sequence>MNSTNIVVNNGDADQISHINFINKTISQYVL</sequence>
<dbReference type="AlphaFoldDB" id="A0A820EN03"/>
<gene>
    <name evidence="1" type="ORF">OKA104_LOCUS43477</name>
</gene>
<feature type="non-terminal residue" evidence="1">
    <location>
        <position position="31"/>
    </location>
</feature>
<comment type="caution">
    <text evidence="1">The sequence shown here is derived from an EMBL/GenBank/DDBJ whole genome shotgun (WGS) entry which is preliminary data.</text>
</comment>
<evidence type="ECO:0000313" key="2">
    <source>
        <dbReference type="Proteomes" id="UP000663881"/>
    </source>
</evidence>